<dbReference type="PANTHER" id="PTHR10511:SF2">
    <property type="entry name" value="GRANULOCYTE COLONY-STIMULATING FACTOR"/>
    <property type="match status" value="1"/>
</dbReference>
<dbReference type="GO" id="GO:0005576">
    <property type="term" value="C:extracellular region"/>
    <property type="evidence" value="ECO:0007669"/>
    <property type="project" value="InterPro"/>
</dbReference>
<evidence type="ECO:0000256" key="1">
    <source>
        <dbReference type="ARBA" id="ARBA00007432"/>
    </source>
</evidence>
<dbReference type="InterPro" id="IPR040117">
    <property type="entry name" value="GCSF/MGF"/>
</dbReference>
<gene>
    <name evidence="3" type="ORF">G5714_018224</name>
</gene>
<sequence>MKVFLFLAVLCGLTLADAAPLQTQELTRAVERATSLTKKILSDIPAAHRACVKTTGLTLSSEAEHLEYLFSDLGIPAPPVLKSEDLSMDVSLSRIVAGLELHRELLQDITELLSSTEELTLLLADIRDLSDQIYQMQQLAQTPSTVSQKAAFTALSPRLNSDYRVQVAIHLSLRQLRSFTQDVFRSLRHIAASN</sequence>
<dbReference type="Proteomes" id="UP000579812">
    <property type="component" value="Unassembled WGS sequence"/>
</dbReference>
<dbReference type="PANTHER" id="PTHR10511">
    <property type="entry name" value="GRANULOCYTE COLONY-STIMULATING FACTOR"/>
    <property type="match status" value="1"/>
</dbReference>
<dbReference type="GO" id="GO:0006955">
    <property type="term" value="P:immune response"/>
    <property type="evidence" value="ECO:0007669"/>
    <property type="project" value="InterPro"/>
</dbReference>
<name>A0A7J6BYG2_9TELE</name>
<dbReference type="InterPro" id="IPR009079">
    <property type="entry name" value="4_helix_cytokine-like_core"/>
</dbReference>
<dbReference type="Gene3D" id="1.20.1250.10">
    <property type="match status" value="1"/>
</dbReference>
<protein>
    <recommendedName>
        <fullName evidence="5">Granulocyte colony-stimulating factor</fullName>
    </recommendedName>
</protein>
<keyword evidence="2" id="KW-0732">Signal</keyword>
<organism evidence="3 4">
    <name type="scientific">Onychostoma macrolepis</name>
    <dbReference type="NCBI Taxonomy" id="369639"/>
    <lineage>
        <taxon>Eukaryota</taxon>
        <taxon>Metazoa</taxon>
        <taxon>Chordata</taxon>
        <taxon>Craniata</taxon>
        <taxon>Vertebrata</taxon>
        <taxon>Euteleostomi</taxon>
        <taxon>Actinopterygii</taxon>
        <taxon>Neopterygii</taxon>
        <taxon>Teleostei</taxon>
        <taxon>Ostariophysi</taxon>
        <taxon>Cypriniformes</taxon>
        <taxon>Cyprinidae</taxon>
        <taxon>Acrossocheilinae</taxon>
        <taxon>Onychostoma</taxon>
    </lineage>
</organism>
<proteinExistence type="inferred from homology"/>
<dbReference type="InterPro" id="IPR030474">
    <property type="entry name" value="IL-6/GCSF/MGF"/>
</dbReference>
<dbReference type="AlphaFoldDB" id="A0A7J6BYG2"/>
<dbReference type="SUPFAM" id="SSF47266">
    <property type="entry name" value="4-helical cytokines"/>
    <property type="match status" value="1"/>
</dbReference>
<evidence type="ECO:0008006" key="5">
    <source>
        <dbReference type="Google" id="ProtNLM"/>
    </source>
</evidence>
<dbReference type="EMBL" id="JAAMOB010000019">
    <property type="protein sequence ID" value="KAF4100028.1"/>
    <property type="molecule type" value="Genomic_DNA"/>
</dbReference>
<evidence type="ECO:0000256" key="2">
    <source>
        <dbReference type="SAM" id="SignalP"/>
    </source>
</evidence>
<evidence type="ECO:0000313" key="4">
    <source>
        <dbReference type="Proteomes" id="UP000579812"/>
    </source>
</evidence>
<accession>A0A7J6BYG2</accession>
<reference evidence="3 4" key="1">
    <citation type="submission" date="2020-04" db="EMBL/GenBank/DDBJ databases">
        <title>Chromosome-level genome assembly of a cyprinid fish Onychostoma macrolepis by integration of Nanopore Sequencing, Bionano and Hi-C technology.</title>
        <authorList>
            <person name="Wang D."/>
        </authorList>
    </citation>
    <scope>NUCLEOTIDE SEQUENCE [LARGE SCALE GENOMIC DNA]</scope>
    <source>
        <strain evidence="3">SWU-2019</strain>
        <tissue evidence="3">Muscle</tissue>
    </source>
</reference>
<keyword evidence="4" id="KW-1185">Reference proteome</keyword>
<dbReference type="GO" id="GO:0005125">
    <property type="term" value="F:cytokine activity"/>
    <property type="evidence" value="ECO:0007669"/>
    <property type="project" value="InterPro"/>
</dbReference>
<feature type="chain" id="PRO_5029538678" description="Granulocyte colony-stimulating factor" evidence="2">
    <location>
        <begin position="19"/>
        <end position="194"/>
    </location>
</feature>
<dbReference type="SMART" id="SM00126">
    <property type="entry name" value="IL6"/>
    <property type="match status" value="1"/>
</dbReference>
<comment type="similarity">
    <text evidence="1">Belongs to the IL-6 superfamily.</text>
</comment>
<comment type="caution">
    <text evidence="3">The sequence shown here is derived from an EMBL/GenBank/DDBJ whole genome shotgun (WGS) entry which is preliminary data.</text>
</comment>
<dbReference type="GO" id="GO:0045639">
    <property type="term" value="P:positive regulation of myeloid cell differentiation"/>
    <property type="evidence" value="ECO:0007669"/>
    <property type="project" value="InterPro"/>
</dbReference>
<feature type="signal peptide" evidence="2">
    <location>
        <begin position="1"/>
        <end position="18"/>
    </location>
</feature>
<evidence type="ECO:0000313" key="3">
    <source>
        <dbReference type="EMBL" id="KAF4100028.1"/>
    </source>
</evidence>